<dbReference type="RefSeq" id="WP_284312161.1">
    <property type="nucleotide sequence ID" value="NZ_BSPC01000022.1"/>
</dbReference>
<evidence type="ECO:0000313" key="2">
    <source>
        <dbReference type="Proteomes" id="UP001156882"/>
    </source>
</evidence>
<keyword evidence="2" id="KW-1185">Reference proteome</keyword>
<comment type="caution">
    <text evidence="1">The sequence shown here is derived from an EMBL/GenBank/DDBJ whole genome shotgun (WGS) entry which is preliminary data.</text>
</comment>
<gene>
    <name evidence="1" type="ORF">GCM10007874_22920</name>
</gene>
<organism evidence="1 2">
    <name type="scientific">Labrys miyagiensis</name>
    <dbReference type="NCBI Taxonomy" id="346912"/>
    <lineage>
        <taxon>Bacteria</taxon>
        <taxon>Pseudomonadati</taxon>
        <taxon>Pseudomonadota</taxon>
        <taxon>Alphaproteobacteria</taxon>
        <taxon>Hyphomicrobiales</taxon>
        <taxon>Xanthobacteraceae</taxon>
        <taxon>Labrys</taxon>
    </lineage>
</organism>
<dbReference type="Proteomes" id="UP001156882">
    <property type="component" value="Unassembled WGS sequence"/>
</dbReference>
<accession>A0ABQ6CH83</accession>
<evidence type="ECO:0008006" key="3">
    <source>
        <dbReference type="Google" id="ProtNLM"/>
    </source>
</evidence>
<dbReference type="InterPro" id="IPR013785">
    <property type="entry name" value="Aldolase_TIM"/>
</dbReference>
<evidence type="ECO:0000313" key="1">
    <source>
        <dbReference type="EMBL" id="GLS19275.1"/>
    </source>
</evidence>
<protein>
    <recommendedName>
        <fullName evidence="3">Aldolase</fullName>
    </recommendedName>
</protein>
<dbReference type="EMBL" id="BSPC01000022">
    <property type="protein sequence ID" value="GLS19275.1"/>
    <property type="molecule type" value="Genomic_DNA"/>
</dbReference>
<reference evidence="2" key="1">
    <citation type="journal article" date="2019" name="Int. J. Syst. Evol. Microbiol.">
        <title>The Global Catalogue of Microorganisms (GCM) 10K type strain sequencing project: providing services to taxonomists for standard genome sequencing and annotation.</title>
        <authorList>
            <consortium name="The Broad Institute Genomics Platform"/>
            <consortium name="The Broad Institute Genome Sequencing Center for Infectious Disease"/>
            <person name="Wu L."/>
            <person name="Ma J."/>
        </authorList>
    </citation>
    <scope>NUCLEOTIDE SEQUENCE [LARGE SCALE GENOMIC DNA]</scope>
    <source>
        <strain evidence="2">NBRC 101365</strain>
    </source>
</reference>
<proteinExistence type="predicted"/>
<dbReference type="Gene3D" id="3.20.20.70">
    <property type="entry name" value="Aldolase class I"/>
    <property type="match status" value="1"/>
</dbReference>
<name>A0ABQ6CH83_9HYPH</name>
<sequence>MVHTDTRLDQKLRNIRAGNYKPADFIIADAKDADMGSGITGSGFARSADGGTGRRRTRAEFLDQIQAIVEQDIVDIMLLSASNLEALHERGVFRDSLVKPAIRANDTTDCWGGVRHQAYTKHPSRHFRTANISRVMYGTNQPAIGAPIALTDLGLYSVTFMNDIDHDYEALDAFAAFREEAAENNFKYFFEVFNPNIDCGLDREAIGEYINDSILRCLAGVTKADRPQFLKIVYNGPKALEELASFDPSLVVGVLGGGAGTTRDTFELLSQAEKYGGRVALFGRKINLAEDPLALLVLMREVASGNIAPEEAVKAYHSELAKSGLKSKLSLEDDRQITETVLQSAALKKAA</sequence>